<evidence type="ECO:0000313" key="6">
    <source>
        <dbReference type="Proteomes" id="UP001370299"/>
    </source>
</evidence>
<dbReference type="Pfam" id="PF08028">
    <property type="entry name" value="Acyl-CoA_dh_2"/>
    <property type="match status" value="1"/>
</dbReference>
<dbReference type="InterPro" id="IPR009100">
    <property type="entry name" value="AcylCoA_DH/oxidase_NM_dom_sf"/>
</dbReference>
<dbReference type="RefSeq" id="WP_340197684.1">
    <property type="nucleotide sequence ID" value="NZ_JBBKAP010000074.1"/>
</dbReference>
<dbReference type="Pfam" id="PF02771">
    <property type="entry name" value="Acyl-CoA_dh_N"/>
    <property type="match status" value="1"/>
</dbReference>
<feature type="domain" description="Acyl-CoA dehydrogenase C-terminal" evidence="4">
    <location>
        <begin position="248"/>
        <end position="371"/>
    </location>
</feature>
<accession>A0ABU8YA31</accession>
<dbReference type="PIRSF" id="PIRSF016578">
    <property type="entry name" value="HsaA"/>
    <property type="match status" value="1"/>
</dbReference>
<evidence type="ECO:0000259" key="4">
    <source>
        <dbReference type="Pfam" id="PF08028"/>
    </source>
</evidence>
<dbReference type="EMBL" id="JBBLYY010000043">
    <property type="protein sequence ID" value="MEK0171584.1"/>
    <property type="molecule type" value="Genomic_DNA"/>
</dbReference>
<dbReference type="InterPro" id="IPR013107">
    <property type="entry name" value="Acyl-CoA_DH_C"/>
</dbReference>
<evidence type="ECO:0000259" key="3">
    <source>
        <dbReference type="Pfam" id="PF02771"/>
    </source>
</evidence>
<dbReference type="InterPro" id="IPR013786">
    <property type="entry name" value="AcylCoA_DH/ox_N"/>
</dbReference>
<name>A0ABU8YA31_9MICO</name>
<evidence type="ECO:0000256" key="2">
    <source>
        <dbReference type="SAM" id="MobiDB-lite"/>
    </source>
</evidence>
<dbReference type="CDD" id="cd00567">
    <property type="entry name" value="ACAD"/>
    <property type="match status" value="1"/>
</dbReference>
<dbReference type="SUPFAM" id="SSF56645">
    <property type="entry name" value="Acyl-CoA dehydrogenase NM domain-like"/>
    <property type="match status" value="1"/>
</dbReference>
<dbReference type="Proteomes" id="UP001370299">
    <property type="component" value="Unassembled WGS sequence"/>
</dbReference>
<dbReference type="InterPro" id="IPR046373">
    <property type="entry name" value="Acyl-CoA_Oxase/DH_mid-dom_sf"/>
</dbReference>
<sequence length="391" mass="41190">MTKANTDAGTDAAPWTVPDDLLARIADRAPGYDAANAFCAEDLDELRAAGYLRIGVPVAQGGSGLGLRATAAVQRTLAQAAPATALGLGMHQVWVQAARAVRARGESFLQAVTDHAADDQLLAFGVSEPGNDAVLFDSSTTAEPDGDGGYRFTGTKVFTSLAPAWDVLSVFGKDETGPEPRLVHGFVLRSDGDVEHLDDWDTLGMRATQSRTTKLHGVHVPADRIVRSLPVGPNQDPLVFGVFAAFELLIASVYVGVAERAIALAVDAVGRRVAADGSLRSQDPDVRRALADLRGAVDAITLQVDALARSVDERDELGARWFPLLVGTKARAVDTAQHVVDEAMRVVGGSAFRSSSELARLARDVRAGQYHPSSRDSAARTLATSVLGPPA</sequence>
<dbReference type="PANTHER" id="PTHR43884:SF25">
    <property type="entry name" value="ACYL-COA DEHYDROGENASE YDBM-RELATED"/>
    <property type="match status" value="1"/>
</dbReference>
<feature type="domain" description="Acyl-CoA dehydrogenase/oxidase N-terminal" evidence="3">
    <location>
        <begin position="24"/>
        <end position="94"/>
    </location>
</feature>
<keyword evidence="1 5" id="KW-0560">Oxidoreductase</keyword>
<feature type="region of interest" description="Disordered" evidence="2">
    <location>
        <begin position="369"/>
        <end position="391"/>
    </location>
</feature>
<dbReference type="InterPro" id="IPR037069">
    <property type="entry name" value="AcylCoA_DH/ox_N_sf"/>
</dbReference>
<dbReference type="SUPFAM" id="SSF47203">
    <property type="entry name" value="Acyl-CoA dehydrogenase C-terminal domain-like"/>
    <property type="match status" value="1"/>
</dbReference>
<comment type="caution">
    <text evidence="5">The sequence shown here is derived from an EMBL/GenBank/DDBJ whole genome shotgun (WGS) entry which is preliminary data.</text>
</comment>
<dbReference type="InterPro" id="IPR036250">
    <property type="entry name" value="AcylCo_DH-like_C"/>
</dbReference>
<protein>
    <submittedName>
        <fullName evidence="5">Acyl-CoA dehydrogenase family protein</fullName>
        <ecNumber evidence="5">1.-.-.-</ecNumber>
    </submittedName>
</protein>
<keyword evidence="6" id="KW-1185">Reference proteome</keyword>
<evidence type="ECO:0000313" key="5">
    <source>
        <dbReference type="EMBL" id="MEK0171584.1"/>
    </source>
</evidence>
<proteinExistence type="predicted"/>
<dbReference type="PANTHER" id="PTHR43884">
    <property type="entry name" value="ACYL-COA DEHYDROGENASE"/>
    <property type="match status" value="1"/>
</dbReference>
<gene>
    <name evidence="5" type="ORF">WMN62_08890</name>
</gene>
<organism evidence="5 6">
    <name type="scientific">Curtobacterium citreum</name>
    <dbReference type="NCBI Taxonomy" id="2036"/>
    <lineage>
        <taxon>Bacteria</taxon>
        <taxon>Bacillati</taxon>
        <taxon>Actinomycetota</taxon>
        <taxon>Actinomycetes</taxon>
        <taxon>Micrococcales</taxon>
        <taxon>Microbacteriaceae</taxon>
        <taxon>Curtobacterium</taxon>
    </lineage>
</organism>
<dbReference type="Gene3D" id="1.10.540.10">
    <property type="entry name" value="Acyl-CoA dehydrogenase/oxidase, N-terminal domain"/>
    <property type="match status" value="1"/>
</dbReference>
<dbReference type="Gene3D" id="2.40.110.10">
    <property type="entry name" value="Butyryl-CoA Dehydrogenase, subunit A, domain 2"/>
    <property type="match status" value="1"/>
</dbReference>
<dbReference type="Gene3D" id="1.20.140.10">
    <property type="entry name" value="Butyryl-CoA Dehydrogenase, subunit A, domain 3"/>
    <property type="match status" value="1"/>
</dbReference>
<dbReference type="EC" id="1.-.-.-" evidence="5"/>
<reference evidence="5 6" key="1">
    <citation type="submission" date="2024-03" db="EMBL/GenBank/DDBJ databases">
        <title>Whole genomes of four grape xylem sap localized bacterial endophytes.</title>
        <authorList>
            <person name="Kumar G."/>
            <person name="Savka M.A."/>
        </authorList>
    </citation>
    <scope>NUCLEOTIDE SEQUENCE [LARGE SCALE GENOMIC DNA]</scope>
    <source>
        <strain evidence="5 6">RIT_GXS8</strain>
    </source>
</reference>
<evidence type="ECO:0000256" key="1">
    <source>
        <dbReference type="ARBA" id="ARBA00023002"/>
    </source>
</evidence>
<dbReference type="GO" id="GO:0016491">
    <property type="term" value="F:oxidoreductase activity"/>
    <property type="evidence" value="ECO:0007669"/>
    <property type="project" value="UniProtKB-KW"/>
</dbReference>